<name>A0A931B2B6_9ACTN</name>
<dbReference type="EMBL" id="JADPRT010000005">
    <property type="protein sequence ID" value="MBF9069084.1"/>
    <property type="molecule type" value="Genomic_DNA"/>
</dbReference>
<evidence type="ECO:0000313" key="2">
    <source>
        <dbReference type="Proteomes" id="UP000657385"/>
    </source>
</evidence>
<sequence length="55" mass="5803">MTTDPGEFTAADLNQLAQALPAPVYTDVQAGTVDDGWPPCTCPQCAQTPSPQARR</sequence>
<organism evidence="1 2">
    <name type="scientific">Streptacidiphilus fuscans</name>
    <dbReference type="NCBI Taxonomy" id="2789292"/>
    <lineage>
        <taxon>Bacteria</taxon>
        <taxon>Bacillati</taxon>
        <taxon>Actinomycetota</taxon>
        <taxon>Actinomycetes</taxon>
        <taxon>Kitasatosporales</taxon>
        <taxon>Streptomycetaceae</taxon>
        <taxon>Streptacidiphilus</taxon>
    </lineage>
</organism>
<evidence type="ECO:0000313" key="1">
    <source>
        <dbReference type="EMBL" id="MBF9069084.1"/>
    </source>
</evidence>
<reference evidence="1" key="1">
    <citation type="submission" date="2020-11" db="EMBL/GenBank/DDBJ databases">
        <title>Isolation and identification of active actinomycetes.</title>
        <authorList>
            <person name="Yu B."/>
        </authorList>
    </citation>
    <scope>NUCLEOTIDE SEQUENCE</scope>
    <source>
        <strain evidence="1">NEAU-YB345</strain>
    </source>
</reference>
<protein>
    <submittedName>
        <fullName evidence="1">Uncharacterized protein</fullName>
    </submittedName>
</protein>
<dbReference type="AlphaFoldDB" id="A0A931B2B6"/>
<comment type="caution">
    <text evidence="1">The sequence shown here is derived from an EMBL/GenBank/DDBJ whole genome shotgun (WGS) entry which is preliminary data.</text>
</comment>
<accession>A0A931B2B6</accession>
<dbReference type="Proteomes" id="UP000657385">
    <property type="component" value="Unassembled WGS sequence"/>
</dbReference>
<gene>
    <name evidence="1" type="ORF">I2501_13755</name>
</gene>
<keyword evidence="2" id="KW-1185">Reference proteome</keyword>
<dbReference type="RefSeq" id="WP_196194257.1">
    <property type="nucleotide sequence ID" value="NZ_JADPRT010000005.1"/>
</dbReference>
<proteinExistence type="predicted"/>